<feature type="transmembrane region" description="Helical" evidence="11">
    <location>
        <begin position="6"/>
        <end position="29"/>
    </location>
</feature>
<feature type="transmembrane region" description="Helical" evidence="11">
    <location>
        <begin position="428"/>
        <end position="449"/>
    </location>
</feature>
<evidence type="ECO:0000256" key="3">
    <source>
        <dbReference type="ARBA" id="ARBA00007931"/>
    </source>
</evidence>
<dbReference type="EMBL" id="OZ026884">
    <property type="protein sequence ID" value="CAL1239490.1"/>
    <property type="molecule type" value="Genomic_DNA"/>
</dbReference>
<evidence type="ECO:0000256" key="1">
    <source>
        <dbReference type="ARBA" id="ARBA00001947"/>
    </source>
</evidence>
<accession>A0ABM9NFV0</accession>
<dbReference type="PANTHER" id="PTHR42837:SF2">
    <property type="entry name" value="MEMBRANE METALLOPROTEASE ARASP2, CHLOROPLASTIC-RELATED"/>
    <property type="match status" value="1"/>
</dbReference>
<keyword evidence="14" id="KW-1185">Reference proteome</keyword>
<comment type="similarity">
    <text evidence="3 11">Belongs to the peptidase M50B family.</text>
</comment>
<evidence type="ECO:0000256" key="11">
    <source>
        <dbReference type="RuleBase" id="RU362031"/>
    </source>
</evidence>
<dbReference type="CDD" id="cd06163">
    <property type="entry name" value="S2P-M50_PDZ_RseP-like"/>
    <property type="match status" value="2"/>
</dbReference>
<dbReference type="PANTHER" id="PTHR42837">
    <property type="entry name" value="REGULATOR OF SIGMA-E PROTEASE RSEP"/>
    <property type="match status" value="1"/>
</dbReference>
<reference evidence="13 14" key="1">
    <citation type="submission" date="2024-04" db="EMBL/GenBank/DDBJ databases">
        <authorList>
            <person name="Cremers G."/>
        </authorList>
    </citation>
    <scope>NUCLEOTIDE SEQUENCE [LARGE SCALE GENOMIC DNA]</scope>
    <source>
        <strain evidence="13">MeCH1-AG</strain>
    </source>
</reference>
<comment type="subcellular location">
    <subcellularLocation>
        <location evidence="2">Membrane</location>
        <topology evidence="2">Multi-pass membrane protein</topology>
    </subcellularLocation>
</comment>
<name>A0ABM9NFV0_9GAMM</name>
<keyword evidence="6 11" id="KW-0378">Hydrolase</keyword>
<dbReference type="SMART" id="SM00228">
    <property type="entry name" value="PDZ"/>
    <property type="match status" value="2"/>
</dbReference>
<evidence type="ECO:0000313" key="14">
    <source>
        <dbReference type="Proteomes" id="UP001497493"/>
    </source>
</evidence>
<evidence type="ECO:0000256" key="9">
    <source>
        <dbReference type="ARBA" id="ARBA00023049"/>
    </source>
</evidence>
<dbReference type="Pfam" id="PF17820">
    <property type="entry name" value="PDZ_6"/>
    <property type="match status" value="1"/>
</dbReference>
<dbReference type="RefSeq" id="WP_348759035.1">
    <property type="nucleotide sequence ID" value="NZ_OZ026884.1"/>
</dbReference>
<keyword evidence="5 11" id="KW-0812">Transmembrane</keyword>
<evidence type="ECO:0000256" key="7">
    <source>
        <dbReference type="ARBA" id="ARBA00022833"/>
    </source>
</evidence>
<dbReference type="InterPro" id="IPR001478">
    <property type="entry name" value="PDZ"/>
</dbReference>
<dbReference type="EC" id="3.4.24.-" evidence="11"/>
<dbReference type="Pfam" id="PF02163">
    <property type="entry name" value="Peptidase_M50"/>
    <property type="match status" value="1"/>
</dbReference>
<protein>
    <recommendedName>
        <fullName evidence="11">Zinc metalloprotease</fullName>
        <ecNumber evidence="11">3.4.24.-</ecNumber>
    </recommendedName>
</protein>
<evidence type="ECO:0000256" key="8">
    <source>
        <dbReference type="ARBA" id="ARBA00022989"/>
    </source>
</evidence>
<keyword evidence="4" id="KW-0645">Protease</keyword>
<keyword evidence="9 11" id="KW-0482">Metalloprotease</keyword>
<dbReference type="NCBIfam" id="TIGR00054">
    <property type="entry name" value="RIP metalloprotease RseP"/>
    <property type="match status" value="1"/>
</dbReference>
<keyword evidence="10 11" id="KW-0472">Membrane</keyword>
<dbReference type="GO" id="GO:0008237">
    <property type="term" value="F:metallopeptidase activity"/>
    <property type="evidence" value="ECO:0007669"/>
    <property type="project" value="UniProtKB-KW"/>
</dbReference>
<dbReference type="CDD" id="cd23081">
    <property type="entry name" value="cpPDZ_EcRseP-like"/>
    <property type="match status" value="1"/>
</dbReference>
<evidence type="ECO:0000256" key="4">
    <source>
        <dbReference type="ARBA" id="ARBA00022670"/>
    </source>
</evidence>
<dbReference type="InterPro" id="IPR036034">
    <property type="entry name" value="PDZ_sf"/>
</dbReference>
<comment type="cofactor">
    <cofactor evidence="1 11">
        <name>Zn(2+)</name>
        <dbReference type="ChEBI" id="CHEBI:29105"/>
    </cofactor>
</comment>
<dbReference type="Gene3D" id="2.30.42.10">
    <property type="match status" value="2"/>
</dbReference>
<evidence type="ECO:0000313" key="13">
    <source>
        <dbReference type="EMBL" id="CAL1239490.1"/>
    </source>
</evidence>
<keyword evidence="11" id="KW-0479">Metal-binding</keyword>
<dbReference type="InterPro" id="IPR041489">
    <property type="entry name" value="PDZ_6"/>
</dbReference>
<dbReference type="InterPro" id="IPR008915">
    <property type="entry name" value="Peptidase_M50"/>
</dbReference>
<keyword evidence="8 11" id="KW-1133">Transmembrane helix</keyword>
<dbReference type="SUPFAM" id="SSF50156">
    <property type="entry name" value="PDZ domain-like"/>
    <property type="match status" value="2"/>
</dbReference>
<evidence type="ECO:0000256" key="2">
    <source>
        <dbReference type="ARBA" id="ARBA00004141"/>
    </source>
</evidence>
<feature type="domain" description="PDZ" evidence="12">
    <location>
        <begin position="225"/>
        <end position="291"/>
    </location>
</feature>
<keyword evidence="7 11" id="KW-0862">Zinc</keyword>
<dbReference type="PROSITE" id="PS50106">
    <property type="entry name" value="PDZ"/>
    <property type="match status" value="1"/>
</dbReference>
<dbReference type="InterPro" id="IPR004387">
    <property type="entry name" value="Pept_M50_Zn"/>
</dbReference>
<feature type="transmembrane region" description="Helical" evidence="11">
    <location>
        <begin position="100"/>
        <end position="120"/>
    </location>
</feature>
<dbReference type="Proteomes" id="UP001497493">
    <property type="component" value="Chromosome"/>
</dbReference>
<gene>
    <name evidence="13" type="primary">rseP</name>
    <name evidence="13" type="ORF">MECH1_V1_0714</name>
</gene>
<evidence type="ECO:0000259" key="12">
    <source>
        <dbReference type="PROSITE" id="PS50106"/>
    </source>
</evidence>
<organism evidence="13 14">
    <name type="scientific">Candidatus Methylocalor cossyra</name>
    <dbReference type="NCBI Taxonomy" id="3108543"/>
    <lineage>
        <taxon>Bacteria</taxon>
        <taxon>Pseudomonadati</taxon>
        <taxon>Pseudomonadota</taxon>
        <taxon>Gammaproteobacteria</taxon>
        <taxon>Methylococcales</taxon>
        <taxon>Methylococcaceae</taxon>
        <taxon>Candidatus Methylocalor</taxon>
    </lineage>
</organism>
<proteinExistence type="inferred from homology"/>
<sequence>MFSLLHTLFFFIVALAILIVFHEFGHFWAARRLGVKVLRFSLGFGKTLWRYQKTPHDTEFAVCALPLGGYVKMVDEREGQVAAADLPYAFNRQPVLRRTAIVAAGPVFNFILAVLIYWLVFMVGEIGLRPVVGTVAPDTLAGQAGFQQGDEIVAVAQQRTPTWNAALGEIVERAMEGEAIAVTVKVPDGSLRERVIAIPADLPEQPEQLYRKLGLRPWEPELPPVIDRVEPGSAAEAAGLKAGDRVLSADGTAIQTWRQWVEWVRARPNQPIRALIERDGVRLPVEIIPRPADSGEGRIGAGVRVPEQVAEAMKVEYRLGVFPALGAALDKTLDYSALTLKMVGRMVIGKAAVENLSGPISIAQYAGQSASLGFTQFLKFLAIVSISLGVLNLLPIPVLDGGHLLFYLVEAVKGSPVPDRIQTYCQQIGIFILLCLMGLAFVLDINRLFT</sequence>
<evidence type="ECO:0000256" key="6">
    <source>
        <dbReference type="ARBA" id="ARBA00022801"/>
    </source>
</evidence>
<evidence type="ECO:0000256" key="5">
    <source>
        <dbReference type="ARBA" id="ARBA00022692"/>
    </source>
</evidence>
<evidence type="ECO:0000256" key="10">
    <source>
        <dbReference type="ARBA" id="ARBA00023136"/>
    </source>
</evidence>